<evidence type="ECO:0000259" key="10">
    <source>
        <dbReference type="PROSITE" id="PS51779"/>
    </source>
</evidence>
<dbReference type="OrthoDB" id="290122at2"/>
<keyword evidence="9" id="KW-0732">Signal</keyword>
<comment type="subcellular location">
    <subcellularLocation>
        <location evidence="1">Cell outer membrane</location>
    </subcellularLocation>
</comment>
<dbReference type="EMBL" id="SJOA01000012">
    <property type="protein sequence ID" value="TCB58429.1"/>
    <property type="molecule type" value="Genomic_DNA"/>
</dbReference>
<evidence type="ECO:0000256" key="2">
    <source>
        <dbReference type="ARBA" id="ARBA00009055"/>
    </source>
</evidence>
<evidence type="ECO:0000256" key="1">
    <source>
        <dbReference type="ARBA" id="ARBA00004442"/>
    </source>
</evidence>
<dbReference type="PANTHER" id="PTHR34597:SF3">
    <property type="entry name" value="OUTER MEMBRANE TRANSPORTER CDIB"/>
    <property type="match status" value="1"/>
</dbReference>
<comment type="similarity">
    <text evidence="2">Belongs to the TPS (TC 1.B.20) family.</text>
</comment>
<evidence type="ECO:0000256" key="9">
    <source>
        <dbReference type="SAM" id="SignalP"/>
    </source>
</evidence>
<sequence>MHFYSQPLLLSALILGLMHSSYAATPEIDFANKENERIQQNLQDRLRYEQEQLLQSTKAPSRIEIAPPESKHIEKGPCLNITAIHVDGTAVIAQHEIRKVTQPYENSCIDAQRIEEIMGKLTALYLSKGYAAARFYLPEQDLKTGTLKLRVEEGKLNKLQLTERAKGTMSLKTAIIGAEGKPVNLRDLEQALDQINKLQSNNATMNIYPGEKTGESIVVFDNEPSKRWNGYFSYDNKGQDSTGRNQAALGVGIDNVFGLNDLLNLSYNRSLPFKANRQDSFSSSIFYAVPLGYQTLSLNASRSEYDSTLQTQFNQLHSSGETNTYTGRLDSLLYRGLNNQLRANIGLTHKDTAAFLEDVKLDVSSRKLSVLDIGLSYSDMLLAGVVNASAGYSRGLKLFNALEDPADLPAEMPKAQFEKLTYGLSYFKPFQALGQNFSFSSNFSGQYGLDTLYGSEQYSIGSLYSVRGFNQSSLSGDSGYSFKNDLNLNRVYSLSNGPLIARHYVGFDYGRVDNKENSSQVGELAGVSAGTAFNFKNVALELIVTQPVLKPNFMKKPDTDFFFSTTVTF</sequence>
<organism evidence="11 12">
    <name type="scientific">Acinetobacter terrae</name>
    <dbReference type="NCBI Taxonomy" id="2731247"/>
    <lineage>
        <taxon>Bacteria</taxon>
        <taxon>Pseudomonadati</taxon>
        <taxon>Pseudomonadota</taxon>
        <taxon>Gammaproteobacteria</taxon>
        <taxon>Moraxellales</taxon>
        <taxon>Moraxellaceae</taxon>
        <taxon>Acinetobacter</taxon>
        <taxon>Acinetobacter Taxon 24</taxon>
    </lineage>
</organism>
<dbReference type="PROSITE" id="PS51779">
    <property type="entry name" value="POTRA"/>
    <property type="match status" value="1"/>
</dbReference>
<dbReference type="AlphaFoldDB" id="A0A4V2LPQ7"/>
<dbReference type="GO" id="GO:0046819">
    <property type="term" value="P:protein secretion by the type V secretion system"/>
    <property type="evidence" value="ECO:0007669"/>
    <property type="project" value="TreeGrafter"/>
</dbReference>
<dbReference type="GO" id="GO:0009279">
    <property type="term" value="C:cell outer membrane"/>
    <property type="evidence" value="ECO:0007669"/>
    <property type="project" value="UniProtKB-SubCell"/>
</dbReference>
<dbReference type="Proteomes" id="UP000291380">
    <property type="component" value="Unassembled WGS sequence"/>
</dbReference>
<evidence type="ECO:0000256" key="5">
    <source>
        <dbReference type="ARBA" id="ARBA00022692"/>
    </source>
</evidence>
<feature type="domain" description="POTRA" evidence="10">
    <location>
        <begin position="79"/>
        <end position="154"/>
    </location>
</feature>
<keyword evidence="3" id="KW-0813">Transport</keyword>
<keyword evidence="4" id="KW-1134">Transmembrane beta strand</keyword>
<dbReference type="Pfam" id="PF03865">
    <property type="entry name" value="ShlB"/>
    <property type="match status" value="1"/>
</dbReference>
<comment type="caution">
    <text evidence="11">The sequence shown here is derived from an EMBL/GenBank/DDBJ whole genome shotgun (WGS) entry which is preliminary data.</text>
</comment>
<dbReference type="Pfam" id="PF17287">
    <property type="entry name" value="POTRA_3"/>
    <property type="match status" value="1"/>
</dbReference>
<dbReference type="GO" id="GO:0008320">
    <property type="term" value="F:protein transmembrane transporter activity"/>
    <property type="evidence" value="ECO:0007669"/>
    <property type="project" value="TreeGrafter"/>
</dbReference>
<dbReference type="InterPro" id="IPR027282">
    <property type="entry name" value="TPS"/>
</dbReference>
<dbReference type="PANTHER" id="PTHR34597">
    <property type="entry name" value="SLR1661 PROTEIN"/>
    <property type="match status" value="1"/>
</dbReference>
<dbReference type="Gene3D" id="3.10.20.310">
    <property type="entry name" value="membrane protein fhac"/>
    <property type="match status" value="1"/>
</dbReference>
<reference evidence="11 12" key="1">
    <citation type="submission" date="2019-02" db="EMBL/GenBank/DDBJ databases">
        <title>High diversity of culturable Acinetobacter species in natural soil and water ecosystems.</title>
        <authorList>
            <person name="Radolfova-Krizova L."/>
            <person name="Nemec A."/>
        </authorList>
    </citation>
    <scope>NUCLEOTIDE SEQUENCE [LARGE SCALE GENOMIC DNA]</scope>
    <source>
        <strain evidence="11 12">ANC 4281</strain>
    </source>
</reference>
<gene>
    <name evidence="11" type="ORF">E0H85_10690</name>
</gene>
<evidence type="ECO:0000313" key="12">
    <source>
        <dbReference type="Proteomes" id="UP000291380"/>
    </source>
</evidence>
<dbReference type="InterPro" id="IPR035251">
    <property type="entry name" value="ShlB_POTRA"/>
</dbReference>
<dbReference type="Pfam" id="PF08479">
    <property type="entry name" value="POTRA_2"/>
    <property type="match status" value="1"/>
</dbReference>
<name>A0A4V2LPQ7_9GAMM</name>
<accession>A0A4V2LPQ7</accession>
<keyword evidence="8" id="KW-0998">Cell outer membrane</keyword>
<feature type="chain" id="PRO_5020594694" evidence="9">
    <location>
        <begin position="24"/>
        <end position="569"/>
    </location>
</feature>
<dbReference type="InterPro" id="IPR013686">
    <property type="entry name" value="Polypept-transport_assoc_ShlB"/>
</dbReference>
<evidence type="ECO:0000256" key="6">
    <source>
        <dbReference type="ARBA" id="ARBA00022927"/>
    </source>
</evidence>
<dbReference type="InterPro" id="IPR034746">
    <property type="entry name" value="POTRA"/>
</dbReference>
<keyword evidence="7" id="KW-0472">Membrane</keyword>
<keyword evidence="6" id="KW-0653">Protein transport</keyword>
<dbReference type="RefSeq" id="WP_131271503.1">
    <property type="nucleotide sequence ID" value="NZ_SJOA01000012.1"/>
</dbReference>
<dbReference type="GO" id="GO:0098046">
    <property type="term" value="C:type V protein secretion system complex"/>
    <property type="evidence" value="ECO:0007669"/>
    <property type="project" value="TreeGrafter"/>
</dbReference>
<keyword evidence="5" id="KW-0812">Transmembrane</keyword>
<dbReference type="PIRSF" id="PIRSF029745">
    <property type="entry name" value="FhaC"/>
    <property type="match status" value="1"/>
</dbReference>
<feature type="signal peptide" evidence="9">
    <location>
        <begin position="1"/>
        <end position="23"/>
    </location>
</feature>
<evidence type="ECO:0000256" key="7">
    <source>
        <dbReference type="ARBA" id="ARBA00023136"/>
    </source>
</evidence>
<evidence type="ECO:0000256" key="8">
    <source>
        <dbReference type="ARBA" id="ARBA00023237"/>
    </source>
</evidence>
<evidence type="ECO:0000256" key="4">
    <source>
        <dbReference type="ARBA" id="ARBA00022452"/>
    </source>
</evidence>
<dbReference type="InterPro" id="IPR005565">
    <property type="entry name" value="Hemolysn_activator_HlyB_C"/>
</dbReference>
<dbReference type="InterPro" id="IPR051544">
    <property type="entry name" value="TPS_OM_transporter"/>
</dbReference>
<evidence type="ECO:0000256" key="3">
    <source>
        <dbReference type="ARBA" id="ARBA00022448"/>
    </source>
</evidence>
<proteinExistence type="inferred from homology"/>
<protein>
    <submittedName>
        <fullName evidence="11">ShlB/FhaC/HecB family hemolysin secretion/activation protein</fullName>
    </submittedName>
</protein>
<dbReference type="Gene3D" id="2.40.160.50">
    <property type="entry name" value="membrane protein fhac: a member of the omp85/tpsb transporter family"/>
    <property type="match status" value="1"/>
</dbReference>
<evidence type="ECO:0000313" key="11">
    <source>
        <dbReference type="EMBL" id="TCB58429.1"/>
    </source>
</evidence>